<keyword evidence="8" id="KW-0862">Zinc</keyword>
<comment type="caution">
    <text evidence="13">The sequence shown here is derived from an EMBL/GenBank/DDBJ whole genome shotgun (WGS) entry which is preliminary data.</text>
</comment>
<feature type="transmembrane region" description="Helical" evidence="11">
    <location>
        <begin position="161"/>
        <end position="186"/>
    </location>
</feature>
<protein>
    <recommendedName>
        <fullName evidence="12">E3 ubiquitin-protein ligase synoviolin-like TPR repeats domain-containing protein</fullName>
    </recommendedName>
</protein>
<dbReference type="SUPFAM" id="SSF57850">
    <property type="entry name" value="RING/U-box"/>
    <property type="match status" value="1"/>
</dbReference>
<dbReference type="STRING" id="4846.A0A367KQH6"/>
<evidence type="ECO:0000256" key="2">
    <source>
        <dbReference type="ARBA" id="ARBA00004906"/>
    </source>
</evidence>
<evidence type="ECO:0000259" key="12">
    <source>
        <dbReference type="Pfam" id="PF25563"/>
    </source>
</evidence>
<dbReference type="GO" id="GO:0008270">
    <property type="term" value="F:zinc ion binding"/>
    <property type="evidence" value="ECO:0007669"/>
    <property type="project" value="UniProtKB-KW"/>
</dbReference>
<keyword evidence="4 11" id="KW-0812">Transmembrane</keyword>
<dbReference type="OrthoDB" id="10251342at2759"/>
<evidence type="ECO:0000256" key="3">
    <source>
        <dbReference type="ARBA" id="ARBA00022679"/>
    </source>
</evidence>
<keyword evidence="7" id="KW-0833">Ubl conjugation pathway</keyword>
<evidence type="ECO:0000256" key="4">
    <source>
        <dbReference type="ARBA" id="ARBA00022692"/>
    </source>
</evidence>
<comment type="pathway">
    <text evidence="2">Protein modification; protein ubiquitination.</text>
</comment>
<dbReference type="GO" id="GO:0000151">
    <property type="term" value="C:ubiquitin ligase complex"/>
    <property type="evidence" value="ECO:0007669"/>
    <property type="project" value="TreeGrafter"/>
</dbReference>
<keyword evidence="6" id="KW-0863">Zinc-finger</keyword>
<keyword evidence="3" id="KW-0808">Transferase</keyword>
<feature type="non-terminal residue" evidence="13">
    <location>
        <position position="250"/>
    </location>
</feature>
<evidence type="ECO:0000256" key="8">
    <source>
        <dbReference type="ARBA" id="ARBA00022833"/>
    </source>
</evidence>
<evidence type="ECO:0000313" key="14">
    <source>
        <dbReference type="Proteomes" id="UP000253551"/>
    </source>
</evidence>
<dbReference type="PANTHER" id="PTHR15067:SF4">
    <property type="entry name" value="E3 UBIQUITIN-PROTEIN LIGASE RNF8"/>
    <property type="match status" value="1"/>
</dbReference>
<gene>
    <name evidence="13" type="ORF">CU098_004485</name>
</gene>
<evidence type="ECO:0000256" key="6">
    <source>
        <dbReference type="ARBA" id="ARBA00022771"/>
    </source>
</evidence>
<proteinExistence type="predicted"/>
<dbReference type="AlphaFoldDB" id="A0A367KQH6"/>
<keyword evidence="9 11" id="KW-1133">Transmembrane helix</keyword>
<feature type="transmembrane region" description="Helical" evidence="11">
    <location>
        <begin position="36"/>
        <end position="57"/>
    </location>
</feature>
<organism evidence="13 14">
    <name type="scientific">Rhizopus stolonifer</name>
    <name type="common">Rhizopus nigricans</name>
    <dbReference type="NCBI Taxonomy" id="4846"/>
    <lineage>
        <taxon>Eukaryota</taxon>
        <taxon>Fungi</taxon>
        <taxon>Fungi incertae sedis</taxon>
        <taxon>Mucoromycota</taxon>
        <taxon>Mucoromycotina</taxon>
        <taxon>Mucoromycetes</taxon>
        <taxon>Mucorales</taxon>
        <taxon>Mucorineae</taxon>
        <taxon>Rhizopodaceae</taxon>
        <taxon>Rhizopus</taxon>
    </lineage>
</organism>
<dbReference type="GO" id="GO:0016567">
    <property type="term" value="P:protein ubiquitination"/>
    <property type="evidence" value="ECO:0007669"/>
    <property type="project" value="TreeGrafter"/>
</dbReference>
<keyword evidence="5" id="KW-0479">Metal-binding</keyword>
<feature type="transmembrane region" description="Helical" evidence="11">
    <location>
        <begin position="78"/>
        <end position="100"/>
    </location>
</feature>
<accession>A0A367KQH6</accession>
<dbReference type="EMBL" id="PJQM01000690">
    <property type="protein sequence ID" value="RCI04407.1"/>
    <property type="molecule type" value="Genomic_DNA"/>
</dbReference>
<keyword evidence="14" id="KW-1185">Reference proteome</keyword>
<evidence type="ECO:0000256" key="7">
    <source>
        <dbReference type="ARBA" id="ARBA00022786"/>
    </source>
</evidence>
<dbReference type="Proteomes" id="UP000253551">
    <property type="component" value="Unassembled WGS sequence"/>
</dbReference>
<dbReference type="GO" id="GO:0061630">
    <property type="term" value="F:ubiquitin protein ligase activity"/>
    <property type="evidence" value="ECO:0007669"/>
    <property type="project" value="TreeGrafter"/>
</dbReference>
<dbReference type="Gene3D" id="3.30.40.10">
    <property type="entry name" value="Zinc/RING finger domain, C3HC4 (zinc finger)"/>
    <property type="match status" value="1"/>
</dbReference>
<dbReference type="Pfam" id="PF25563">
    <property type="entry name" value="TPR_SYVN1_N"/>
    <property type="match status" value="1"/>
</dbReference>
<dbReference type="PANTHER" id="PTHR15067">
    <property type="entry name" value="E3 UBIQUITIN-PROTEIN LIGASE RNF8"/>
    <property type="match status" value="1"/>
</dbReference>
<evidence type="ECO:0000256" key="5">
    <source>
        <dbReference type="ARBA" id="ARBA00022723"/>
    </source>
</evidence>
<comment type="subcellular location">
    <subcellularLocation>
        <location evidence="1">Membrane</location>
    </subcellularLocation>
</comment>
<evidence type="ECO:0000256" key="9">
    <source>
        <dbReference type="ARBA" id="ARBA00022989"/>
    </source>
</evidence>
<reference evidence="13 14" key="1">
    <citation type="journal article" date="2018" name="G3 (Bethesda)">
        <title>Phylogenetic and Phylogenomic Definition of Rhizopus Species.</title>
        <authorList>
            <person name="Gryganskyi A.P."/>
            <person name="Golan J."/>
            <person name="Dolatabadi S."/>
            <person name="Mondo S."/>
            <person name="Robb S."/>
            <person name="Idnurm A."/>
            <person name="Muszewska A."/>
            <person name="Steczkiewicz K."/>
            <person name="Masonjones S."/>
            <person name="Liao H.L."/>
            <person name="Gajdeczka M.T."/>
            <person name="Anike F."/>
            <person name="Vuek A."/>
            <person name="Anishchenko I.M."/>
            <person name="Voigt K."/>
            <person name="de Hoog G.S."/>
            <person name="Smith M.E."/>
            <person name="Heitman J."/>
            <person name="Vilgalys R."/>
            <person name="Stajich J.E."/>
        </authorList>
    </citation>
    <scope>NUCLEOTIDE SEQUENCE [LARGE SCALE GENOMIC DNA]</scope>
    <source>
        <strain evidence="13 14">LSU 92-RS-03</strain>
    </source>
</reference>
<sequence>MSICLYLLVGKNIVRWTFGELWPAETQARYAVMDPIWNHISMWIGVLGFMRVFSLISRDRLDHLTEIASVSTQRYCKIILLLSTVLFSSILWYLGSFYLFPTSFAFLTLEFLPVLIDTLQILVEYVNQFWSQWVEGGLESQRWLNCYADLSADALRFGCTLWQYLLLMWMHGISFGVVDIVLLLNVKNASKTLYNKMGIYWERWKTMTYVRQRFVDASPEELSILDDKCAICRENMKTAKKLTCGHVFHL</sequence>
<dbReference type="GO" id="GO:0006511">
    <property type="term" value="P:ubiquitin-dependent protein catabolic process"/>
    <property type="evidence" value="ECO:0007669"/>
    <property type="project" value="TreeGrafter"/>
</dbReference>
<evidence type="ECO:0000256" key="10">
    <source>
        <dbReference type="ARBA" id="ARBA00023136"/>
    </source>
</evidence>
<name>A0A367KQH6_RHIST</name>
<dbReference type="InterPro" id="IPR013083">
    <property type="entry name" value="Znf_RING/FYVE/PHD"/>
</dbReference>
<evidence type="ECO:0000313" key="13">
    <source>
        <dbReference type="EMBL" id="RCI04407.1"/>
    </source>
</evidence>
<dbReference type="GO" id="GO:0005829">
    <property type="term" value="C:cytosol"/>
    <property type="evidence" value="ECO:0007669"/>
    <property type="project" value="TreeGrafter"/>
</dbReference>
<keyword evidence="10 11" id="KW-0472">Membrane</keyword>
<evidence type="ECO:0000256" key="1">
    <source>
        <dbReference type="ARBA" id="ARBA00004370"/>
    </source>
</evidence>
<feature type="domain" description="E3 ubiquitin-protein ligase synoviolin-like TPR repeats" evidence="12">
    <location>
        <begin position="42"/>
        <end position="178"/>
    </location>
</feature>
<evidence type="ECO:0000256" key="11">
    <source>
        <dbReference type="SAM" id="Phobius"/>
    </source>
</evidence>
<dbReference type="InterPro" id="IPR057992">
    <property type="entry name" value="TPR_SYVN1_N"/>
</dbReference>